<sequence>MKINSETRRAVLNVLDYLYYHDFVFSLNFTQDREIQYWLILSAVDDINLAQGYDGEKAALYKHFLLCGFEIQGSMLCDVNNFGLLKNANKLFEKVLCQVVDCGFLEVDFLKDLGFLIDKFKNINKYFTCKLVGFCLYYEYNAMSMGVLICLLSKDILKIKKYRGVFSEKLISSNKNGLNNGDAEKEIEKQSLDIFFRAMLFIEFEIIKNQIYIKDKMSLMDFGFNFKKDVKEMEDDILFATLLTKLKSLIDVSYKSISKQNFDFEKDFFDYIFNVVGRLGHQKIFFDDLKGCVGFISALYIDYALEYSESDAIHQEPENENIYDVAKNTYADTARLIMKRYGFEFKTSRTIYSYYQNNESVCNWFRDCLNSRNTLIYPNYSIYSFYKKKGATSPFLIYF</sequence>
<name>A0A3A8F864_9GAMM</name>
<protein>
    <submittedName>
        <fullName evidence="1">Uncharacterized protein</fullName>
    </submittedName>
</protein>
<organism evidence="1 2">
    <name type="scientific">Acinetobacter rongchengensis</name>
    <dbReference type="NCBI Taxonomy" id="2419601"/>
    <lineage>
        <taxon>Bacteria</taxon>
        <taxon>Pseudomonadati</taxon>
        <taxon>Pseudomonadota</taxon>
        <taxon>Gammaproteobacteria</taxon>
        <taxon>Moraxellales</taxon>
        <taxon>Moraxellaceae</taxon>
        <taxon>Acinetobacter</taxon>
    </lineage>
</organism>
<comment type="caution">
    <text evidence="1">The sequence shown here is derived from an EMBL/GenBank/DDBJ whole genome shotgun (WGS) entry which is preliminary data.</text>
</comment>
<reference evidence="1 2" key="1">
    <citation type="submission" date="2018-09" db="EMBL/GenBank/DDBJ databases">
        <title>The draft genome of Acinetobacter spp. strains.</title>
        <authorList>
            <person name="Qin J."/>
            <person name="Feng Y."/>
            <person name="Zong Z."/>
        </authorList>
    </citation>
    <scope>NUCLEOTIDE SEQUENCE [LARGE SCALE GENOMIC DNA]</scope>
    <source>
        <strain evidence="1 2">WCHAc060115</strain>
    </source>
</reference>
<dbReference type="Proteomes" id="UP000280405">
    <property type="component" value="Unassembled WGS sequence"/>
</dbReference>
<evidence type="ECO:0000313" key="1">
    <source>
        <dbReference type="EMBL" id="RKG37361.1"/>
    </source>
</evidence>
<dbReference type="OrthoDB" id="6713643at2"/>
<dbReference type="EMBL" id="RAXT01000022">
    <property type="protein sequence ID" value="RKG37361.1"/>
    <property type="molecule type" value="Genomic_DNA"/>
</dbReference>
<keyword evidence="2" id="KW-1185">Reference proteome</keyword>
<gene>
    <name evidence="1" type="ORF">D7V20_11145</name>
</gene>
<accession>A0A3A8F864</accession>
<proteinExistence type="predicted"/>
<dbReference type="AlphaFoldDB" id="A0A3A8F864"/>
<evidence type="ECO:0000313" key="2">
    <source>
        <dbReference type="Proteomes" id="UP000280405"/>
    </source>
</evidence>
<dbReference type="RefSeq" id="WP_120384364.1">
    <property type="nucleotide sequence ID" value="NZ_RAXT01000022.1"/>
</dbReference>